<dbReference type="AlphaFoldDB" id="A0A176K1P4"/>
<name>A0A176K1P4_9BACT</name>
<gene>
    <name evidence="1" type="ORF">AT15_08715</name>
</gene>
<evidence type="ECO:0000313" key="2">
    <source>
        <dbReference type="Proteomes" id="UP000077339"/>
    </source>
</evidence>
<dbReference type="RefSeq" id="WP_068346837.1">
    <property type="nucleotide sequence ID" value="NZ_JFHK01000005.1"/>
</dbReference>
<dbReference type="OrthoDB" id="47269at2"/>
<sequence>MLTEKRQIKTIVYFGESGFYPVRFSYDGIKIYIKSITYLWMEKKGNRCVYYFSVVSSRGSYVLEYHEDLKKWFCSRPGGW</sequence>
<dbReference type="PATRIC" id="fig|1453497.3.peg.1726"/>
<reference evidence="1 2" key="1">
    <citation type="submission" date="2014-02" db="EMBL/GenBank/DDBJ databases">
        <title>Kosmotoga genome sequencing.</title>
        <authorList>
            <person name="Pollo S.M."/>
            <person name="Charchuk R."/>
            <person name="Nesbo C.L."/>
        </authorList>
    </citation>
    <scope>NUCLEOTIDE SEQUENCE [LARGE SCALE GENOMIC DNA]</scope>
    <source>
        <strain evidence="1 2">S304</strain>
    </source>
</reference>
<accession>A0A176K1P4</accession>
<dbReference type="EMBL" id="JFHK01000005">
    <property type="protein sequence ID" value="OAA31046.1"/>
    <property type="molecule type" value="Genomic_DNA"/>
</dbReference>
<keyword evidence="2" id="KW-1185">Reference proteome</keyword>
<organism evidence="1 2">
    <name type="scientific">Kosmotoga arenicorallina S304</name>
    <dbReference type="NCBI Taxonomy" id="1453497"/>
    <lineage>
        <taxon>Bacteria</taxon>
        <taxon>Thermotogati</taxon>
        <taxon>Thermotogota</taxon>
        <taxon>Thermotogae</taxon>
        <taxon>Kosmotogales</taxon>
        <taxon>Kosmotogaceae</taxon>
        <taxon>Kosmotoga</taxon>
    </lineage>
</organism>
<comment type="caution">
    <text evidence="1">The sequence shown here is derived from an EMBL/GenBank/DDBJ whole genome shotgun (WGS) entry which is preliminary data.</text>
</comment>
<dbReference type="Proteomes" id="UP000077339">
    <property type="component" value="Unassembled WGS sequence"/>
</dbReference>
<protein>
    <submittedName>
        <fullName evidence="1">Uncharacterized protein</fullName>
    </submittedName>
</protein>
<evidence type="ECO:0000313" key="1">
    <source>
        <dbReference type="EMBL" id="OAA31046.1"/>
    </source>
</evidence>
<proteinExistence type="predicted"/>